<dbReference type="FunFam" id="3.30.300.130:FF:000003">
    <property type="entry name" value="NifU-like protein 3, chloroplastic"/>
    <property type="match status" value="1"/>
</dbReference>
<dbReference type="InterPro" id="IPR005174">
    <property type="entry name" value="KIB1-4_b-propeller"/>
</dbReference>
<evidence type="ECO:0000259" key="9">
    <source>
        <dbReference type="Pfam" id="PF03478"/>
    </source>
</evidence>
<evidence type="ECO:0000256" key="3">
    <source>
        <dbReference type="ARBA" id="ARBA00011748"/>
    </source>
</evidence>
<feature type="domain" description="NIF system FeS cluster assembly NifU C-terminal" evidence="8">
    <location>
        <begin position="49"/>
        <end position="114"/>
    </location>
</feature>
<keyword evidence="6" id="KW-0809">Transit peptide</keyword>
<organism evidence="10 11">
    <name type="scientific">Thlaspi arvense</name>
    <name type="common">Field penny-cress</name>
    <dbReference type="NCBI Taxonomy" id="13288"/>
    <lineage>
        <taxon>Eukaryota</taxon>
        <taxon>Viridiplantae</taxon>
        <taxon>Streptophyta</taxon>
        <taxon>Embryophyta</taxon>
        <taxon>Tracheophyta</taxon>
        <taxon>Spermatophyta</taxon>
        <taxon>Magnoliopsida</taxon>
        <taxon>eudicotyledons</taxon>
        <taxon>Gunneridae</taxon>
        <taxon>Pentapetalae</taxon>
        <taxon>rosids</taxon>
        <taxon>malvids</taxon>
        <taxon>Brassicales</taxon>
        <taxon>Brassicaceae</taxon>
        <taxon>Thlaspideae</taxon>
        <taxon>Thlaspi</taxon>
    </lineage>
</organism>
<feature type="domain" description="KIB1-4 beta-propeller" evidence="9">
    <location>
        <begin position="312"/>
        <end position="539"/>
    </location>
</feature>
<keyword evidence="5" id="KW-0934">Plastid</keyword>
<comment type="subunit">
    <text evidence="3">Homodimer; disulfide-linked.</text>
</comment>
<sequence>MDTCGVSTFLRGQFQRIHFSSVRHTRPLKKRAGHVVSPICVLPLTEESVEIVLDEVRPSLMADGGNVALHEIDGLVVVLKLQGACGSCPSSSMTLKMGIESRLRDKIPEIMAVEQFLEPEAGGLELNEENIEKVLSELRPYLSGTGGGGLELVEIDGYVVKVRLTGPAAGVMTVRVALTQKLRETIPSIGAVQLLDRLFRPSVCKNIIRRTNVRLFSSTTNTSGSDSDGETTVTWPSSGSTYPFLMVDHILYNKPYCSKKKQLLNVDKTVGEQVCDAMTVGFSRDGLRYSLSSKDGLVIHYKPSNPKLKDMTVHLPPLPKGSKIQSLAMSSLPKRDKDWVVGVKLSGSRLSLCNPFGRSEWIDIRKAPQSINPSSSLMFSKKDDRFYIPSNGGNYLCSLESDDDYVQYIDLRFDDLPNSVFEEFVKVSSCARTDHLVESPTGLQFLVKYGIDSEVLRKDSEEHEFYTTRLEDVTEKFMVFREGQESDKYDNKTMIYTEDIGDLCIFLGHSEAFCVPASSSPGLKPNCIYFFGRNFGVYNLITKTCKTFCLGPYNSPLRRLEFPYWPSKLPL</sequence>
<proteinExistence type="inferred from homology"/>
<protein>
    <recommendedName>
        <fullName evidence="12">DUF295 domain-containing protein</fullName>
    </recommendedName>
</protein>
<evidence type="ECO:0000259" key="8">
    <source>
        <dbReference type="Pfam" id="PF01106"/>
    </source>
</evidence>
<dbReference type="Pfam" id="PF03478">
    <property type="entry name" value="Beta-prop_KIB1-4"/>
    <property type="match status" value="1"/>
</dbReference>
<dbReference type="GO" id="GO:0005506">
    <property type="term" value="F:iron ion binding"/>
    <property type="evidence" value="ECO:0007669"/>
    <property type="project" value="InterPro"/>
</dbReference>
<dbReference type="GO" id="GO:0051536">
    <property type="term" value="F:iron-sulfur cluster binding"/>
    <property type="evidence" value="ECO:0007669"/>
    <property type="project" value="InterPro"/>
</dbReference>
<dbReference type="Pfam" id="PF01106">
    <property type="entry name" value="NifU"/>
    <property type="match status" value="2"/>
</dbReference>
<keyword evidence="11" id="KW-1185">Reference proteome</keyword>
<dbReference type="SUPFAM" id="SSF117916">
    <property type="entry name" value="Fe-S cluster assembly (FSCA) domain-like"/>
    <property type="match status" value="2"/>
</dbReference>
<dbReference type="InterPro" id="IPR001075">
    <property type="entry name" value="NIF_FeS_clus_asmbl_NifU_C"/>
</dbReference>
<name>A0AAU9T4Q7_THLAR</name>
<comment type="similarity">
    <text evidence="2">Belongs to the NifU family.</text>
</comment>
<gene>
    <name evidence="10" type="ORF">TAV2_LOCUS23213</name>
</gene>
<evidence type="ECO:0000256" key="7">
    <source>
        <dbReference type="ARBA" id="ARBA00023157"/>
    </source>
</evidence>
<comment type="subcellular location">
    <subcellularLocation>
        <location evidence="1">Plastid</location>
        <location evidence="1">Chloroplast stroma</location>
    </subcellularLocation>
</comment>
<keyword evidence="4" id="KW-0150">Chloroplast</keyword>
<evidence type="ECO:0000313" key="10">
    <source>
        <dbReference type="EMBL" id="CAH2077929.1"/>
    </source>
</evidence>
<dbReference type="FunFam" id="3.30.300.130:FF:000006">
    <property type="entry name" value="NifU-like protein 3, chloroplastic"/>
    <property type="match status" value="1"/>
</dbReference>
<evidence type="ECO:0000313" key="11">
    <source>
        <dbReference type="Proteomes" id="UP000836841"/>
    </source>
</evidence>
<evidence type="ECO:0000256" key="2">
    <source>
        <dbReference type="ARBA" id="ARBA00006420"/>
    </source>
</evidence>
<evidence type="ECO:0000256" key="4">
    <source>
        <dbReference type="ARBA" id="ARBA00022528"/>
    </source>
</evidence>
<dbReference type="PANTHER" id="PTHR11178">
    <property type="entry name" value="IRON-SULFUR CLUSTER SCAFFOLD PROTEIN NFU-RELATED"/>
    <property type="match status" value="1"/>
</dbReference>
<evidence type="ECO:0000256" key="1">
    <source>
        <dbReference type="ARBA" id="ARBA00004470"/>
    </source>
</evidence>
<keyword evidence="7" id="KW-1015">Disulfide bond</keyword>
<dbReference type="InterPro" id="IPR034904">
    <property type="entry name" value="FSCA_dom_sf"/>
</dbReference>
<dbReference type="Gene3D" id="3.30.300.130">
    <property type="entry name" value="Fe-S cluster assembly (FSCA)"/>
    <property type="match status" value="2"/>
</dbReference>
<dbReference type="EMBL" id="OU466863">
    <property type="protein sequence ID" value="CAH2077929.1"/>
    <property type="molecule type" value="Genomic_DNA"/>
</dbReference>
<dbReference type="Proteomes" id="UP000836841">
    <property type="component" value="Chromosome 7"/>
</dbReference>
<dbReference type="GO" id="GO:0005198">
    <property type="term" value="F:structural molecule activity"/>
    <property type="evidence" value="ECO:0007669"/>
    <property type="project" value="UniProtKB-ARBA"/>
</dbReference>
<reference evidence="10 11" key="1">
    <citation type="submission" date="2022-03" db="EMBL/GenBank/DDBJ databases">
        <authorList>
            <person name="Nunn A."/>
            <person name="Chopra R."/>
            <person name="Nunn A."/>
            <person name="Contreras Garrido A."/>
        </authorList>
    </citation>
    <scope>NUCLEOTIDE SEQUENCE [LARGE SCALE GENOMIC DNA]</scope>
</reference>
<dbReference type="AlphaFoldDB" id="A0AAU9T4Q7"/>
<dbReference type="GO" id="GO:0009570">
    <property type="term" value="C:chloroplast stroma"/>
    <property type="evidence" value="ECO:0007669"/>
    <property type="project" value="UniProtKB-SubCell"/>
</dbReference>
<dbReference type="GO" id="GO:0016226">
    <property type="term" value="P:iron-sulfur cluster assembly"/>
    <property type="evidence" value="ECO:0007669"/>
    <property type="project" value="InterPro"/>
</dbReference>
<dbReference type="GO" id="GO:0005739">
    <property type="term" value="C:mitochondrion"/>
    <property type="evidence" value="ECO:0007669"/>
    <property type="project" value="TreeGrafter"/>
</dbReference>
<evidence type="ECO:0000256" key="5">
    <source>
        <dbReference type="ARBA" id="ARBA00022640"/>
    </source>
</evidence>
<feature type="domain" description="NIF system FeS cluster assembly NifU C-terminal" evidence="8">
    <location>
        <begin position="131"/>
        <end position="192"/>
    </location>
</feature>
<evidence type="ECO:0008006" key="12">
    <source>
        <dbReference type="Google" id="ProtNLM"/>
    </source>
</evidence>
<dbReference type="PANTHER" id="PTHR11178:SF25">
    <property type="entry name" value="NIFU-LIKE PROTEIN 3, CHLOROPLASTIC"/>
    <property type="match status" value="1"/>
</dbReference>
<evidence type="ECO:0000256" key="6">
    <source>
        <dbReference type="ARBA" id="ARBA00022946"/>
    </source>
</evidence>
<accession>A0AAU9T4Q7</accession>